<dbReference type="InterPro" id="IPR010618">
    <property type="entry name" value="RPF"/>
</dbReference>
<dbReference type="Pfam" id="PF06737">
    <property type="entry name" value="Transglycosylas"/>
    <property type="match status" value="1"/>
</dbReference>
<dbReference type="InterPro" id="IPR036779">
    <property type="entry name" value="LysM_dom_sf"/>
</dbReference>
<dbReference type="SUPFAM" id="SSF53955">
    <property type="entry name" value="Lysozyme-like"/>
    <property type="match status" value="1"/>
</dbReference>
<evidence type="ECO:0000313" key="7">
    <source>
        <dbReference type="Proteomes" id="UP001500037"/>
    </source>
</evidence>
<keyword evidence="4" id="KW-0732">Signal</keyword>
<dbReference type="Pfam" id="PF01476">
    <property type="entry name" value="LysM"/>
    <property type="match status" value="1"/>
</dbReference>
<evidence type="ECO:0000313" key="6">
    <source>
        <dbReference type="EMBL" id="GAA1252324.1"/>
    </source>
</evidence>
<comment type="caution">
    <text evidence="6">The sequence shown here is derived from an EMBL/GenBank/DDBJ whole genome shotgun (WGS) entry which is preliminary data.</text>
</comment>
<feature type="region of interest" description="Disordered" evidence="3">
    <location>
        <begin position="215"/>
        <end position="250"/>
    </location>
</feature>
<proteinExistence type="inferred from homology"/>
<keyword evidence="2" id="KW-0378">Hydrolase</keyword>
<evidence type="ECO:0000256" key="3">
    <source>
        <dbReference type="SAM" id="MobiDB-lite"/>
    </source>
</evidence>
<feature type="domain" description="LysM" evidence="5">
    <location>
        <begin position="244"/>
        <end position="293"/>
    </location>
</feature>
<gene>
    <name evidence="6" type="ORF">GCM10009665_48800</name>
</gene>
<feature type="signal peptide" evidence="4">
    <location>
        <begin position="1"/>
        <end position="41"/>
    </location>
</feature>
<feature type="compositionally biased region" description="Low complexity" evidence="3">
    <location>
        <begin position="136"/>
        <end position="176"/>
    </location>
</feature>
<evidence type="ECO:0000256" key="2">
    <source>
        <dbReference type="ARBA" id="ARBA00022801"/>
    </source>
</evidence>
<organism evidence="6 7">
    <name type="scientific">Kitasatospora nipponensis</name>
    <dbReference type="NCBI Taxonomy" id="258049"/>
    <lineage>
        <taxon>Bacteria</taxon>
        <taxon>Bacillati</taxon>
        <taxon>Actinomycetota</taxon>
        <taxon>Actinomycetes</taxon>
        <taxon>Kitasatosporales</taxon>
        <taxon>Streptomycetaceae</taxon>
        <taxon>Kitasatospora</taxon>
    </lineage>
</organism>
<feature type="chain" id="PRO_5045156351" description="LysM domain-containing protein" evidence="4">
    <location>
        <begin position="42"/>
        <end position="294"/>
    </location>
</feature>
<feature type="compositionally biased region" description="Low complexity" evidence="3">
    <location>
        <begin position="215"/>
        <end position="243"/>
    </location>
</feature>
<reference evidence="6 7" key="1">
    <citation type="journal article" date="2019" name="Int. J. Syst. Evol. Microbiol.">
        <title>The Global Catalogue of Microorganisms (GCM) 10K type strain sequencing project: providing services to taxonomists for standard genome sequencing and annotation.</title>
        <authorList>
            <consortium name="The Broad Institute Genomics Platform"/>
            <consortium name="The Broad Institute Genome Sequencing Center for Infectious Disease"/>
            <person name="Wu L."/>
            <person name="Ma J."/>
        </authorList>
    </citation>
    <scope>NUCLEOTIDE SEQUENCE [LARGE SCALE GENOMIC DNA]</scope>
    <source>
        <strain evidence="6 7">JCM 13004</strain>
    </source>
</reference>
<dbReference type="CDD" id="cd00118">
    <property type="entry name" value="LysM"/>
    <property type="match status" value="1"/>
</dbReference>
<sequence length="294" mass="30075">MLFAGTGRHRRRTQTERVIAVAGVAGAGLAMPLLTATGAHAAPVSTWDRVADCESTGNWSINTGNGFYGGLQFTSSTWAAYGGTQYAGQANQATKGQQISVAERVLADQGPGAWPVCSVKAGLGRGGATAVVDTTAQAQTPTPSQAQTKPQTKPQAAPQQPTQAQSQAAPQASAPDFPGKAGWDADGKVFWYQTDGGWYWTSHQSVYAQFAGAPAQSPAPAAAPSAPSAPAAPRAATGASDAGQGYTVQPGDTLSTIAQARHLTGGWQSLYRSNESTVGGDPDLIMPGQVLHLG</sequence>
<protein>
    <recommendedName>
        <fullName evidence="5">LysM domain-containing protein</fullName>
    </recommendedName>
</protein>
<dbReference type="PROSITE" id="PS51782">
    <property type="entry name" value="LYSM"/>
    <property type="match status" value="1"/>
</dbReference>
<comment type="similarity">
    <text evidence="1">Belongs to the transglycosylase family. Rpf subfamily.</text>
</comment>
<dbReference type="Gene3D" id="3.10.350.10">
    <property type="entry name" value="LysM domain"/>
    <property type="match status" value="1"/>
</dbReference>
<dbReference type="CDD" id="cd13925">
    <property type="entry name" value="RPF"/>
    <property type="match status" value="1"/>
</dbReference>
<dbReference type="InterPro" id="IPR023346">
    <property type="entry name" value="Lysozyme-like_dom_sf"/>
</dbReference>
<feature type="region of interest" description="Disordered" evidence="3">
    <location>
        <begin position="136"/>
        <end position="180"/>
    </location>
</feature>
<accession>A0ABN1WQP8</accession>
<keyword evidence="7" id="KW-1185">Reference proteome</keyword>
<evidence type="ECO:0000256" key="4">
    <source>
        <dbReference type="SAM" id="SignalP"/>
    </source>
</evidence>
<dbReference type="SMART" id="SM00257">
    <property type="entry name" value="LysM"/>
    <property type="match status" value="1"/>
</dbReference>
<dbReference type="InterPro" id="IPR052196">
    <property type="entry name" value="Bact_Kbp"/>
</dbReference>
<evidence type="ECO:0000256" key="1">
    <source>
        <dbReference type="ARBA" id="ARBA00010830"/>
    </source>
</evidence>
<dbReference type="PANTHER" id="PTHR34700">
    <property type="entry name" value="POTASSIUM BINDING PROTEIN KBP"/>
    <property type="match status" value="1"/>
</dbReference>
<dbReference type="SUPFAM" id="SSF54106">
    <property type="entry name" value="LysM domain"/>
    <property type="match status" value="1"/>
</dbReference>
<dbReference type="InterPro" id="IPR018392">
    <property type="entry name" value="LysM"/>
</dbReference>
<dbReference type="Gene3D" id="1.10.530.10">
    <property type="match status" value="1"/>
</dbReference>
<dbReference type="RefSeq" id="WP_344444090.1">
    <property type="nucleotide sequence ID" value="NZ_BAAALF010000099.1"/>
</dbReference>
<dbReference type="EMBL" id="BAAALF010000099">
    <property type="protein sequence ID" value="GAA1252324.1"/>
    <property type="molecule type" value="Genomic_DNA"/>
</dbReference>
<dbReference type="PANTHER" id="PTHR34700:SF4">
    <property type="entry name" value="PHAGE-LIKE ELEMENT PBSX PROTEIN XKDP"/>
    <property type="match status" value="1"/>
</dbReference>
<name>A0ABN1WQP8_9ACTN</name>
<evidence type="ECO:0000259" key="5">
    <source>
        <dbReference type="PROSITE" id="PS51782"/>
    </source>
</evidence>
<dbReference type="Proteomes" id="UP001500037">
    <property type="component" value="Unassembled WGS sequence"/>
</dbReference>